<name>A0ACA9RUS5_9GLOM</name>
<evidence type="ECO:0000313" key="1">
    <source>
        <dbReference type="EMBL" id="CAG8808093.1"/>
    </source>
</evidence>
<dbReference type="Proteomes" id="UP000789920">
    <property type="component" value="Unassembled WGS sequence"/>
</dbReference>
<comment type="caution">
    <text evidence="1">The sequence shown here is derived from an EMBL/GenBank/DDBJ whole genome shotgun (WGS) entry which is preliminary data.</text>
</comment>
<gene>
    <name evidence="1" type="ORF">RPERSI_LOCUS22538</name>
</gene>
<protein>
    <submittedName>
        <fullName evidence="1">23750_t:CDS:1</fullName>
    </submittedName>
</protein>
<evidence type="ECO:0000313" key="2">
    <source>
        <dbReference type="Proteomes" id="UP000789920"/>
    </source>
</evidence>
<proteinExistence type="predicted"/>
<sequence length="140" mass="16162">VPDEIKENKFSDLELYQMMLFGVISSIADNFSDLSKNKIPKIPVDEEFEDTPKTPIIKEEPDVEEIEVEFPELNIVEEMIRILKSMEDEMNINNLEDGNNWDQVIQYFDWSILPNNYQQMTQLYLSGTDLLSGIPDAIAG</sequence>
<reference evidence="1" key="1">
    <citation type="submission" date="2021-06" db="EMBL/GenBank/DDBJ databases">
        <authorList>
            <person name="Kallberg Y."/>
            <person name="Tangrot J."/>
            <person name="Rosling A."/>
        </authorList>
    </citation>
    <scope>NUCLEOTIDE SEQUENCE</scope>
    <source>
        <strain evidence="1">MA461A</strain>
    </source>
</reference>
<feature type="non-terminal residue" evidence="1">
    <location>
        <position position="1"/>
    </location>
</feature>
<keyword evidence="2" id="KW-1185">Reference proteome</keyword>
<dbReference type="EMBL" id="CAJVQC010068428">
    <property type="protein sequence ID" value="CAG8808093.1"/>
    <property type="molecule type" value="Genomic_DNA"/>
</dbReference>
<organism evidence="1 2">
    <name type="scientific">Racocetra persica</name>
    <dbReference type="NCBI Taxonomy" id="160502"/>
    <lineage>
        <taxon>Eukaryota</taxon>
        <taxon>Fungi</taxon>
        <taxon>Fungi incertae sedis</taxon>
        <taxon>Mucoromycota</taxon>
        <taxon>Glomeromycotina</taxon>
        <taxon>Glomeromycetes</taxon>
        <taxon>Diversisporales</taxon>
        <taxon>Gigasporaceae</taxon>
        <taxon>Racocetra</taxon>
    </lineage>
</organism>
<feature type="non-terminal residue" evidence="1">
    <location>
        <position position="140"/>
    </location>
</feature>
<accession>A0ACA9RUS5</accession>